<dbReference type="InterPro" id="IPR036583">
    <property type="entry name" value="23S_rRNA_IVS_sf"/>
</dbReference>
<accession>A0ABW4ZGT2</accession>
<dbReference type="EMBL" id="JBHUHZ010000001">
    <property type="protein sequence ID" value="MFD2161250.1"/>
    <property type="molecule type" value="Genomic_DNA"/>
</dbReference>
<name>A0ABW4ZGT2_9SPHI</name>
<reference evidence="2" key="1">
    <citation type="journal article" date="2019" name="Int. J. Syst. Evol. Microbiol.">
        <title>The Global Catalogue of Microorganisms (GCM) 10K type strain sequencing project: providing services to taxonomists for standard genome sequencing and annotation.</title>
        <authorList>
            <consortium name="The Broad Institute Genomics Platform"/>
            <consortium name="The Broad Institute Genome Sequencing Center for Infectious Disease"/>
            <person name="Wu L."/>
            <person name="Ma J."/>
        </authorList>
    </citation>
    <scope>NUCLEOTIDE SEQUENCE [LARGE SCALE GENOMIC DNA]</scope>
    <source>
        <strain evidence="2">KCTC 42217</strain>
    </source>
</reference>
<gene>
    <name evidence="1" type="ORF">ACFSJU_02540</name>
</gene>
<organism evidence="1 2">
    <name type="scientific">Paradesertivirga mongoliensis</name>
    <dbReference type="NCBI Taxonomy" id="2100740"/>
    <lineage>
        <taxon>Bacteria</taxon>
        <taxon>Pseudomonadati</taxon>
        <taxon>Bacteroidota</taxon>
        <taxon>Sphingobacteriia</taxon>
        <taxon>Sphingobacteriales</taxon>
        <taxon>Sphingobacteriaceae</taxon>
        <taxon>Paradesertivirga</taxon>
    </lineage>
</organism>
<dbReference type="Gene3D" id="1.20.1440.60">
    <property type="entry name" value="23S rRNA-intervening sequence"/>
    <property type="match status" value="1"/>
</dbReference>
<sequence>MFDEIEKLPVYQKAREILILAEHICDSLKDDDQKEHIEHQILSNASVLGAKIAGAAGCESYTLKMENLLKIKFAVREMFEGILFARLIKINPNDYVQLMRDAIEEFRIEFVKWIRTFDPTGDLKDDWAIRYVVDRSDDYTVKMVSDEVNPDPDDSGSTWFDWDDDDL</sequence>
<evidence type="ECO:0000313" key="1">
    <source>
        <dbReference type="EMBL" id="MFD2161250.1"/>
    </source>
</evidence>
<evidence type="ECO:0000313" key="2">
    <source>
        <dbReference type="Proteomes" id="UP001597387"/>
    </source>
</evidence>
<dbReference type="RefSeq" id="WP_255899816.1">
    <property type="nucleotide sequence ID" value="NZ_JAFMZO010000001.1"/>
</dbReference>
<protein>
    <submittedName>
        <fullName evidence="1">Uncharacterized protein</fullName>
    </submittedName>
</protein>
<keyword evidence="2" id="KW-1185">Reference proteome</keyword>
<dbReference type="Proteomes" id="UP001597387">
    <property type="component" value="Unassembled WGS sequence"/>
</dbReference>
<comment type="caution">
    <text evidence="1">The sequence shown here is derived from an EMBL/GenBank/DDBJ whole genome shotgun (WGS) entry which is preliminary data.</text>
</comment>
<proteinExistence type="predicted"/>